<reference evidence="2 3" key="1">
    <citation type="submission" date="2020-01" db="EMBL/GenBank/DDBJ databases">
        <title>Whole-genome sequence of Heliobacterium undosum DSM 13378.</title>
        <authorList>
            <person name="Kyndt J.A."/>
            <person name="Meyer T.E."/>
        </authorList>
    </citation>
    <scope>NUCLEOTIDE SEQUENCE [LARGE SCALE GENOMIC DNA]</scope>
    <source>
        <strain evidence="2 3">DSM 13378</strain>
    </source>
</reference>
<dbReference type="RefSeq" id="WP_161259755.1">
    <property type="nucleotide sequence ID" value="NZ_WXEY01000029.1"/>
</dbReference>
<dbReference type="EMBL" id="WXEY01000029">
    <property type="protein sequence ID" value="MZP31234.1"/>
    <property type="molecule type" value="Genomic_DNA"/>
</dbReference>
<keyword evidence="1" id="KW-0812">Transmembrane</keyword>
<keyword evidence="3" id="KW-1185">Reference proteome</keyword>
<keyword evidence="1" id="KW-0472">Membrane</keyword>
<accession>A0A845L8X3</accession>
<keyword evidence="1" id="KW-1133">Transmembrane helix</keyword>
<proteinExistence type="predicted"/>
<evidence type="ECO:0000313" key="2">
    <source>
        <dbReference type="EMBL" id="MZP31234.1"/>
    </source>
</evidence>
<dbReference type="Proteomes" id="UP000463470">
    <property type="component" value="Unassembled WGS sequence"/>
</dbReference>
<evidence type="ECO:0000313" key="3">
    <source>
        <dbReference type="Proteomes" id="UP000463470"/>
    </source>
</evidence>
<comment type="caution">
    <text evidence="2">The sequence shown here is derived from an EMBL/GenBank/DDBJ whole genome shotgun (WGS) entry which is preliminary data.</text>
</comment>
<dbReference type="OrthoDB" id="9826837at2"/>
<feature type="transmembrane region" description="Helical" evidence="1">
    <location>
        <begin position="6"/>
        <end position="23"/>
    </location>
</feature>
<name>A0A845L8X3_9FIRM</name>
<protein>
    <submittedName>
        <fullName evidence="2">Uncharacterized protein</fullName>
    </submittedName>
</protein>
<evidence type="ECO:0000256" key="1">
    <source>
        <dbReference type="SAM" id="Phobius"/>
    </source>
</evidence>
<sequence length="143" mass="15347">MDGMLSTWLILLVISAIIGYYIYRAKLSERLLNSPGPGGTYIPPSVPPGHIMAGQGTACELAGVYGNTAAPTGDPLAGVMLKNLLHNGLINQSQFEQWRELPVGDLQEQLVGNNVMNRDQVSQFTNRQQELLRSSALGPAGGQ</sequence>
<organism evidence="2 3">
    <name type="scientific">Heliomicrobium undosum</name>
    <dbReference type="NCBI Taxonomy" id="121734"/>
    <lineage>
        <taxon>Bacteria</taxon>
        <taxon>Bacillati</taxon>
        <taxon>Bacillota</taxon>
        <taxon>Clostridia</taxon>
        <taxon>Eubacteriales</taxon>
        <taxon>Heliobacteriaceae</taxon>
        <taxon>Heliomicrobium</taxon>
    </lineage>
</organism>
<gene>
    <name evidence="2" type="ORF">GTO91_16125</name>
</gene>
<dbReference type="AlphaFoldDB" id="A0A845L8X3"/>